<feature type="signal peptide" evidence="1">
    <location>
        <begin position="1"/>
        <end position="16"/>
    </location>
</feature>
<accession>A0ABD3RHH0</accession>
<dbReference type="InterPro" id="IPR012349">
    <property type="entry name" value="Split_barrel_FMN-bd"/>
</dbReference>
<feature type="domain" description="CREG-like beta-barrel" evidence="2">
    <location>
        <begin position="22"/>
        <end position="181"/>
    </location>
</feature>
<gene>
    <name evidence="3" type="ORF">ACJIZ3_013733</name>
</gene>
<dbReference type="Proteomes" id="UP001634393">
    <property type="component" value="Unassembled WGS sequence"/>
</dbReference>
<dbReference type="PANTHER" id="PTHR13343">
    <property type="entry name" value="CREG1 PROTEIN"/>
    <property type="match status" value="1"/>
</dbReference>
<evidence type="ECO:0000313" key="3">
    <source>
        <dbReference type="EMBL" id="KAL3812465.1"/>
    </source>
</evidence>
<dbReference type="Pfam" id="PF13883">
    <property type="entry name" value="CREG_beta-barrel"/>
    <property type="match status" value="1"/>
</dbReference>
<proteinExistence type="predicted"/>
<dbReference type="Gene3D" id="2.30.110.10">
    <property type="entry name" value="Electron Transport, Fmn-binding Protein, Chain A"/>
    <property type="match status" value="1"/>
</dbReference>
<dbReference type="EMBL" id="JBJXBP010000008">
    <property type="protein sequence ID" value="KAL3812465.1"/>
    <property type="molecule type" value="Genomic_DNA"/>
</dbReference>
<evidence type="ECO:0000313" key="4">
    <source>
        <dbReference type="Proteomes" id="UP001634393"/>
    </source>
</evidence>
<dbReference type="SUPFAM" id="SSF50475">
    <property type="entry name" value="FMN-binding split barrel"/>
    <property type="match status" value="1"/>
</dbReference>
<protein>
    <recommendedName>
        <fullName evidence="2">CREG-like beta-barrel domain-containing protein</fullName>
    </recommendedName>
</protein>
<keyword evidence="4" id="KW-1185">Reference proteome</keyword>
<dbReference type="GO" id="GO:0005737">
    <property type="term" value="C:cytoplasm"/>
    <property type="evidence" value="ECO:0007669"/>
    <property type="project" value="UniProtKB-ARBA"/>
</dbReference>
<feature type="chain" id="PRO_5044829989" description="CREG-like beta-barrel domain-containing protein" evidence="1">
    <location>
        <begin position="17"/>
        <end position="186"/>
    </location>
</feature>
<name>A0ABD3RHH0_9LAMI</name>
<comment type="caution">
    <text evidence="3">The sequence shown here is derived from an EMBL/GenBank/DDBJ whole genome shotgun (WGS) entry which is preliminary data.</text>
</comment>
<evidence type="ECO:0000256" key="1">
    <source>
        <dbReference type="SAM" id="SignalP"/>
    </source>
</evidence>
<dbReference type="InterPro" id="IPR055343">
    <property type="entry name" value="CREG_beta-barrel"/>
</dbReference>
<keyword evidence="1" id="KW-0732">Signal</keyword>
<dbReference type="PANTHER" id="PTHR13343:SF17">
    <property type="entry name" value="CELLULAR REPRESSOR OF E1A-STIMULATED GENES, ISOFORM A"/>
    <property type="match status" value="1"/>
</dbReference>
<evidence type="ECO:0000259" key="2">
    <source>
        <dbReference type="Pfam" id="PF13883"/>
    </source>
</evidence>
<organism evidence="3 4">
    <name type="scientific">Penstemon smallii</name>
    <dbReference type="NCBI Taxonomy" id="265156"/>
    <lineage>
        <taxon>Eukaryota</taxon>
        <taxon>Viridiplantae</taxon>
        <taxon>Streptophyta</taxon>
        <taxon>Embryophyta</taxon>
        <taxon>Tracheophyta</taxon>
        <taxon>Spermatophyta</taxon>
        <taxon>Magnoliopsida</taxon>
        <taxon>eudicotyledons</taxon>
        <taxon>Gunneridae</taxon>
        <taxon>Pentapetalae</taxon>
        <taxon>asterids</taxon>
        <taxon>lamiids</taxon>
        <taxon>Lamiales</taxon>
        <taxon>Plantaginaceae</taxon>
        <taxon>Cheloneae</taxon>
        <taxon>Penstemon</taxon>
    </lineage>
</organism>
<dbReference type="AlphaFoldDB" id="A0ABD3RHH0"/>
<reference evidence="3 4" key="1">
    <citation type="submission" date="2024-12" db="EMBL/GenBank/DDBJ databases">
        <title>The unique morphological basis and parallel evolutionary history of personate flowers in Penstemon.</title>
        <authorList>
            <person name="Depatie T.H."/>
            <person name="Wessinger C.A."/>
        </authorList>
    </citation>
    <scope>NUCLEOTIDE SEQUENCE [LARGE SCALE GENOMIC DNA]</scope>
    <source>
        <strain evidence="3">WTNN_2</strain>
        <tissue evidence="3">Leaf</tissue>
    </source>
</reference>
<sequence length="186" mass="20535">MSYILMMIIMLSGVAGLDRPRPDPNQAAAFARWLISEIDWCVLTTINPNGDPFGNVVSYTDVATGVPFFYLTTTLDSTGKYAITNPLAAFTISEKVLGTCGTRDPQSPVCSKLSLTGKLMLIQGNTSEGAFGESALFQAHPQLSVWPKRIKAFDVFKLVHTEIFLVNDFLPPKNLTIKEYLSYKYV</sequence>